<name>A0A1W6Z540_9BORD</name>
<dbReference type="InterPro" id="IPR003961">
    <property type="entry name" value="FN3_dom"/>
</dbReference>
<accession>A0A1W6Z540</accession>
<dbReference type="GO" id="GO:0004553">
    <property type="term" value="F:hydrolase activity, hydrolyzing O-glycosyl compounds"/>
    <property type="evidence" value="ECO:0007669"/>
    <property type="project" value="InterPro"/>
</dbReference>
<dbReference type="Pfam" id="PF02839">
    <property type="entry name" value="CBM_5_12"/>
    <property type="match status" value="1"/>
</dbReference>
<dbReference type="Gene3D" id="2.70.50.50">
    <property type="entry name" value="chitin-binding protein cbp21"/>
    <property type="match status" value="1"/>
</dbReference>
<evidence type="ECO:0000256" key="2">
    <source>
        <dbReference type="ARBA" id="ARBA00022801"/>
    </source>
</evidence>
<dbReference type="SUPFAM" id="SSF81296">
    <property type="entry name" value="E set domains"/>
    <property type="match status" value="1"/>
</dbReference>
<dbReference type="SMART" id="SM00495">
    <property type="entry name" value="ChtBD3"/>
    <property type="match status" value="1"/>
</dbReference>
<dbReference type="Proteomes" id="UP000194139">
    <property type="component" value="Chromosome"/>
</dbReference>
<dbReference type="SUPFAM" id="SSF49265">
    <property type="entry name" value="Fibronectin type III"/>
    <property type="match status" value="2"/>
</dbReference>
<dbReference type="AlphaFoldDB" id="A0A1W6Z540"/>
<keyword evidence="2" id="KW-0378">Hydrolase</keyword>
<dbReference type="InterPro" id="IPR036573">
    <property type="entry name" value="CBM_sf_5/12"/>
</dbReference>
<dbReference type="PANTHER" id="PTHR34823">
    <property type="entry name" value="GLCNAC-BINDING PROTEIN A"/>
    <property type="match status" value="1"/>
</dbReference>
<reference evidence="4 5" key="1">
    <citation type="submission" date="2017-05" db="EMBL/GenBank/DDBJ databases">
        <title>Complete and WGS of Bordetella genogroups.</title>
        <authorList>
            <person name="Spilker T."/>
            <person name="LiPuma J."/>
        </authorList>
    </citation>
    <scope>NUCLEOTIDE SEQUENCE [LARGE SCALE GENOMIC DNA]</scope>
    <source>
        <strain evidence="4 5">AU17164</strain>
    </source>
</reference>
<evidence type="ECO:0000259" key="3">
    <source>
        <dbReference type="PROSITE" id="PS50853"/>
    </source>
</evidence>
<dbReference type="Pfam" id="PF00041">
    <property type="entry name" value="fn3"/>
    <property type="match status" value="1"/>
</dbReference>
<dbReference type="CDD" id="cd21177">
    <property type="entry name" value="LPMO_AA10"/>
    <property type="match status" value="1"/>
</dbReference>
<dbReference type="Gene3D" id="2.60.40.10">
    <property type="entry name" value="Immunoglobulins"/>
    <property type="match status" value="2"/>
</dbReference>
<dbReference type="InterPro" id="IPR013783">
    <property type="entry name" value="Ig-like_fold"/>
</dbReference>
<dbReference type="GO" id="GO:0005975">
    <property type="term" value="P:carbohydrate metabolic process"/>
    <property type="evidence" value="ECO:0007669"/>
    <property type="project" value="InterPro"/>
</dbReference>
<evidence type="ECO:0000256" key="1">
    <source>
        <dbReference type="ARBA" id="ARBA00022729"/>
    </source>
</evidence>
<evidence type="ECO:0000313" key="4">
    <source>
        <dbReference type="EMBL" id="ARP88468.1"/>
    </source>
</evidence>
<feature type="domain" description="Fibronectin type-III" evidence="3">
    <location>
        <begin position="306"/>
        <end position="393"/>
    </location>
</feature>
<proteinExistence type="predicted"/>
<dbReference type="InterPro" id="IPR004302">
    <property type="entry name" value="Cellulose/chitin-bd_N"/>
</dbReference>
<dbReference type="SMART" id="SM00060">
    <property type="entry name" value="FN3"/>
    <property type="match status" value="2"/>
</dbReference>
<protein>
    <submittedName>
        <fullName evidence="4">Chitin-binding protein</fullName>
    </submittedName>
</protein>
<keyword evidence="5" id="KW-1185">Reference proteome</keyword>
<dbReference type="InterPro" id="IPR003610">
    <property type="entry name" value="CBM5/12"/>
</dbReference>
<dbReference type="Pfam" id="PF03067">
    <property type="entry name" value="LPMO_10"/>
    <property type="match status" value="1"/>
</dbReference>
<dbReference type="CDD" id="cd12214">
    <property type="entry name" value="ChiA1_BD"/>
    <property type="match status" value="1"/>
</dbReference>
<dbReference type="SUPFAM" id="SSF51055">
    <property type="entry name" value="Carbohydrate binding domain"/>
    <property type="match status" value="1"/>
</dbReference>
<keyword evidence="1" id="KW-0732">Signal</keyword>
<dbReference type="PROSITE" id="PS50853">
    <property type="entry name" value="FN3"/>
    <property type="match status" value="2"/>
</dbReference>
<dbReference type="GO" id="GO:0005576">
    <property type="term" value="C:extracellular region"/>
    <property type="evidence" value="ECO:0007669"/>
    <property type="project" value="InterPro"/>
</dbReference>
<dbReference type="CDD" id="cd00063">
    <property type="entry name" value="FN3"/>
    <property type="match status" value="2"/>
</dbReference>
<gene>
    <name evidence="4" type="ORF">CAL13_01840</name>
</gene>
<dbReference type="InterPro" id="IPR036116">
    <property type="entry name" value="FN3_sf"/>
</dbReference>
<sequence>MTTIRRNIPRHGHVFSPESRAVFAYLNGDLVENDQNSLEAGKFFPATEGNLTDPIAPTDIKNNPPPADGQIASAGWPYARLLDEPGTHWRKHKVRAGQPLTVSWNYSAAHVTRRWVYFMTKRGWDPQQKLTRASFEDKPFFTVELRAQPYWEHTDALWPPSPTVHDVVLPNREGYHVMLAIWEVANTGAAFYQVIDLDFEASGGGGERPNPPSQVQAEVVASTAADLTWSAATGGQPIAYYTVHRDGSVLARVDAPFRNYHDGSLAADTEYTYFISATDVDGNQSLPSHTVVIRTPGSGEDIPPTPPRDLHSMETTASSVHLMWGGSSGSAGIKNYLVYRNGRQIGTTEPSRLEYTDSGLAANTEYRYFVAALDNQGRLSVPSNVLTVKTRGDGGAIPEWAPNVPYEVGDKVTYSGRTYQCLQAHPSNSGWTPVDTINILWKEVAVRR</sequence>
<dbReference type="InterPro" id="IPR051024">
    <property type="entry name" value="GlcNAc_Chitin_IntDeg"/>
</dbReference>
<evidence type="ECO:0000313" key="5">
    <source>
        <dbReference type="Proteomes" id="UP000194139"/>
    </source>
</evidence>
<dbReference type="PANTHER" id="PTHR34823:SF1">
    <property type="entry name" value="CHITIN-BINDING TYPE-4 DOMAIN-CONTAINING PROTEIN"/>
    <property type="match status" value="1"/>
</dbReference>
<organism evidence="4 5">
    <name type="scientific">Bordetella genomosp. 9</name>
    <dbReference type="NCBI Taxonomy" id="1416803"/>
    <lineage>
        <taxon>Bacteria</taxon>
        <taxon>Pseudomonadati</taxon>
        <taxon>Pseudomonadota</taxon>
        <taxon>Betaproteobacteria</taxon>
        <taxon>Burkholderiales</taxon>
        <taxon>Alcaligenaceae</taxon>
        <taxon>Bordetella</taxon>
    </lineage>
</organism>
<feature type="domain" description="Fibronectin type-III" evidence="3">
    <location>
        <begin position="211"/>
        <end position="298"/>
    </location>
</feature>
<dbReference type="InterPro" id="IPR014756">
    <property type="entry name" value="Ig_E-set"/>
</dbReference>
<dbReference type="EMBL" id="CP021109">
    <property type="protein sequence ID" value="ARP88468.1"/>
    <property type="molecule type" value="Genomic_DNA"/>
</dbReference>
<dbReference type="Gene3D" id="2.10.10.20">
    <property type="entry name" value="Carbohydrate-binding module superfamily 5/12"/>
    <property type="match status" value="1"/>
</dbReference>
<dbReference type="GO" id="GO:0030246">
    <property type="term" value="F:carbohydrate binding"/>
    <property type="evidence" value="ECO:0007669"/>
    <property type="project" value="InterPro"/>
</dbReference>